<evidence type="ECO:0000256" key="9">
    <source>
        <dbReference type="ARBA" id="ARBA00023136"/>
    </source>
</evidence>
<dbReference type="InterPro" id="IPR053716">
    <property type="entry name" value="Flag_assembly_chemotaxis_eff"/>
</dbReference>
<feature type="coiled-coil region" evidence="11">
    <location>
        <begin position="11"/>
        <end position="52"/>
    </location>
</feature>
<dbReference type="InterPro" id="IPR012823">
    <property type="entry name" value="Flagell_FliJ"/>
</dbReference>
<dbReference type="RefSeq" id="WP_124926070.1">
    <property type="nucleotide sequence ID" value="NZ_BMOH01000004.1"/>
</dbReference>
<evidence type="ECO:0000256" key="2">
    <source>
        <dbReference type="ARBA" id="ARBA00010004"/>
    </source>
</evidence>
<dbReference type="GO" id="GO:0009288">
    <property type="term" value="C:bacterial-type flagellum"/>
    <property type="evidence" value="ECO:0007669"/>
    <property type="project" value="InterPro"/>
</dbReference>
<keyword evidence="12" id="KW-0282">Flagellum</keyword>
<dbReference type="EMBL" id="RQXV01000005">
    <property type="protein sequence ID" value="RRC99233.1"/>
    <property type="molecule type" value="Genomic_DNA"/>
</dbReference>
<dbReference type="GO" id="GO:0044781">
    <property type="term" value="P:bacterial-type flagellum organization"/>
    <property type="evidence" value="ECO:0007669"/>
    <property type="project" value="UniProtKB-KW"/>
</dbReference>
<keyword evidence="5" id="KW-1003">Cell membrane</keyword>
<evidence type="ECO:0000256" key="1">
    <source>
        <dbReference type="ARBA" id="ARBA00004413"/>
    </source>
</evidence>
<evidence type="ECO:0000256" key="6">
    <source>
        <dbReference type="ARBA" id="ARBA00022500"/>
    </source>
</evidence>
<dbReference type="PANTHER" id="PTHR38786">
    <property type="entry name" value="FLAGELLAR FLIJ PROTEIN"/>
    <property type="match status" value="1"/>
</dbReference>
<keyword evidence="12" id="KW-0966">Cell projection</keyword>
<accession>A0A3P1SQ26</accession>
<dbReference type="PRINTS" id="PR01004">
    <property type="entry name" value="FLGFLIJ"/>
</dbReference>
<dbReference type="GO" id="GO:0005886">
    <property type="term" value="C:plasma membrane"/>
    <property type="evidence" value="ECO:0007669"/>
    <property type="project" value="UniProtKB-SubCell"/>
</dbReference>
<gene>
    <name evidence="12" type="primary">fliJ</name>
    <name evidence="12" type="ORF">EHS89_10300</name>
</gene>
<evidence type="ECO:0000256" key="11">
    <source>
        <dbReference type="SAM" id="Coils"/>
    </source>
</evidence>
<dbReference type="InterPro" id="IPR052570">
    <property type="entry name" value="FliJ"/>
</dbReference>
<keyword evidence="7" id="KW-1005">Bacterial flagellum biogenesis</keyword>
<dbReference type="GO" id="GO:0071973">
    <property type="term" value="P:bacterial-type flagellum-dependent cell motility"/>
    <property type="evidence" value="ECO:0007669"/>
    <property type="project" value="InterPro"/>
</dbReference>
<sequence>MKRSKRLQVVLDLAERKRKQADQLLAQAQSKVQQGEQTLQQLESYYNDYANEFYAAGAKGVSLGQLQTHQAFMQKLRVAIEQQKKALIMERAQLEQVKTYWQKAYGHHQAVDSLVDKIKDEESRVADKQQQKELDERSQLIRPTFI</sequence>
<comment type="caution">
    <text evidence="12">The sequence shown here is derived from an EMBL/GenBank/DDBJ whole genome shotgun (WGS) entry which is preliminary data.</text>
</comment>
<keyword evidence="10" id="KW-1006">Bacterial flagellum protein export</keyword>
<keyword evidence="9" id="KW-0472">Membrane</keyword>
<dbReference type="GO" id="GO:0003774">
    <property type="term" value="F:cytoskeletal motor activity"/>
    <property type="evidence" value="ECO:0007669"/>
    <property type="project" value="InterPro"/>
</dbReference>
<evidence type="ECO:0000256" key="4">
    <source>
        <dbReference type="ARBA" id="ARBA00022448"/>
    </source>
</evidence>
<keyword evidence="6" id="KW-0145">Chemotaxis</keyword>
<dbReference type="GO" id="GO:0006935">
    <property type="term" value="P:chemotaxis"/>
    <property type="evidence" value="ECO:0007669"/>
    <property type="project" value="UniProtKB-KW"/>
</dbReference>
<evidence type="ECO:0000256" key="5">
    <source>
        <dbReference type="ARBA" id="ARBA00022475"/>
    </source>
</evidence>
<dbReference type="PANTHER" id="PTHR38786:SF1">
    <property type="entry name" value="FLAGELLAR FLIJ PROTEIN"/>
    <property type="match status" value="1"/>
</dbReference>
<dbReference type="OrthoDB" id="6118332at2"/>
<name>A0A3P1SQ26_9GAMM</name>
<keyword evidence="11" id="KW-0175">Coiled coil</keyword>
<organism evidence="12 13">
    <name type="scientific">Amphritea balenae</name>
    <dbReference type="NCBI Taxonomy" id="452629"/>
    <lineage>
        <taxon>Bacteria</taxon>
        <taxon>Pseudomonadati</taxon>
        <taxon>Pseudomonadota</taxon>
        <taxon>Gammaproteobacteria</taxon>
        <taxon>Oceanospirillales</taxon>
        <taxon>Oceanospirillaceae</taxon>
        <taxon>Amphritea</taxon>
    </lineage>
</organism>
<keyword evidence="4" id="KW-0813">Transport</keyword>
<comment type="subcellular location">
    <subcellularLocation>
        <location evidence="1">Cell membrane</location>
        <topology evidence="1">Peripheral membrane protein</topology>
        <orientation evidence="1">Cytoplasmic side</orientation>
    </subcellularLocation>
</comment>
<protein>
    <recommendedName>
        <fullName evidence="3">Flagellar FliJ protein</fullName>
    </recommendedName>
</protein>
<evidence type="ECO:0000256" key="8">
    <source>
        <dbReference type="ARBA" id="ARBA00022927"/>
    </source>
</evidence>
<dbReference type="Proteomes" id="UP000267535">
    <property type="component" value="Unassembled WGS sequence"/>
</dbReference>
<dbReference type="Gene3D" id="1.10.287.1700">
    <property type="match status" value="1"/>
</dbReference>
<comment type="similarity">
    <text evidence="2">Belongs to the FliJ family.</text>
</comment>
<evidence type="ECO:0000256" key="3">
    <source>
        <dbReference type="ARBA" id="ARBA00020392"/>
    </source>
</evidence>
<evidence type="ECO:0000256" key="7">
    <source>
        <dbReference type="ARBA" id="ARBA00022795"/>
    </source>
</evidence>
<proteinExistence type="inferred from homology"/>
<dbReference type="NCBIfam" id="TIGR02473">
    <property type="entry name" value="flagell_FliJ"/>
    <property type="match status" value="1"/>
</dbReference>
<evidence type="ECO:0000256" key="10">
    <source>
        <dbReference type="ARBA" id="ARBA00023225"/>
    </source>
</evidence>
<reference evidence="12 13" key="1">
    <citation type="submission" date="2018-11" db="EMBL/GenBank/DDBJ databases">
        <title>The draft genome sequence of Amphritea balenae JAMM 1525T.</title>
        <authorList>
            <person name="Fang Z."/>
            <person name="Zhang Y."/>
            <person name="Han X."/>
        </authorList>
    </citation>
    <scope>NUCLEOTIDE SEQUENCE [LARGE SCALE GENOMIC DNA]</scope>
    <source>
        <strain evidence="12 13">JAMM 1525</strain>
    </source>
</reference>
<feature type="coiled-coil region" evidence="11">
    <location>
        <begin position="77"/>
        <end position="131"/>
    </location>
</feature>
<evidence type="ECO:0000313" key="12">
    <source>
        <dbReference type="EMBL" id="RRC99233.1"/>
    </source>
</evidence>
<keyword evidence="12" id="KW-0969">Cilium</keyword>
<dbReference type="Pfam" id="PF02050">
    <property type="entry name" value="FliJ"/>
    <property type="match status" value="1"/>
</dbReference>
<keyword evidence="8" id="KW-0653">Protein transport</keyword>
<keyword evidence="13" id="KW-1185">Reference proteome</keyword>
<evidence type="ECO:0000313" key="13">
    <source>
        <dbReference type="Proteomes" id="UP000267535"/>
    </source>
</evidence>
<dbReference type="InterPro" id="IPR018006">
    <property type="entry name" value="Flag_FliJ_proteobac"/>
</dbReference>
<dbReference type="AlphaFoldDB" id="A0A3P1SQ26"/>
<dbReference type="GO" id="GO:0015031">
    <property type="term" value="P:protein transport"/>
    <property type="evidence" value="ECO:0007669"/>
    <property type="project" value="UniProtKB-KW"/>
</dbReference>